<dbReference type="EMBL" id="JAWLVV010000015">
    <property type="protein sequence ID" value="MDV7292014.1"/>
    <property type="molecule type" value="Genomic_DNA"/>
</dbReference>
<comment type="caution">
    <text evidence="1">The sequence shown here is derived from an EMBL/GenBank/DDBJ whole genome shotgun (WGS) entry which is preliminary data.</text>
</comment>
<accession>A0AAE4VEB5</accession>
<reference evidence="1" key="1">
    <citation type="submission" date="2023-10" db="EMBL/GenBank/DDBJ databases">
        <title>Mycolicibacterium fortuitum clinical isolates causing pulmonary infections in humans.</title>
        <authorList>
            <person name="Mejia-Ponce P.M."/>
            <person name="Zenteno-Cuevas R."/>
            <person name="Licona-Cassani C."/>
        </authorList>
    </citation>
    <scope>NUCLEOTIDE SEQUENCE</scope>
    <source>
        <strain evidence="1">M8</strain>
    </source>
</reference>
<name>A0AAE4VEB5_MYCFO</name>
<dbReference type="AlphaFoldDB" id="A0AAE4VEB5"/>
<gene>
    <name evidence="1" type="ORF">R4485_17750</name>
</gene>
<evidence type="ECO:0000313" key="2">
    <source>
        <dbReference type="Proteomes" id="UP001186041"/>
    </source>
</evidence>
<evidence type="ECO:0000313" key="1">
    <source>
        <dbReference type="EMBL" id="MDV7292014.1"/>
    </source>
</evidence>
<protein>
    <submittedName>
        <fullName evidence="1">Uncharacterized protein</fullName>
    </submittedName>
</protein>
<proteinExistence type="predicted"/>
<sequence>MARSGKFRVGRLTLGQLADMIDRARNLGYGPNARVDVVLEITDYKAPADDNAGGPPQRQEITRG</sequence>
<organism evidence="1 2">
    <name type="scientific">Mycolicibacterium fortuitum</name>
    <name type="common">Mycobacterium fortuitum</name>
    <dbReference type="NCBI Taxonomy" id="1766"/>
    <lineage>
        <taxon>Bacteria</taxon>
        <taxon>Bacillati</taxon>
        <taxon>Actinomycetota</taxon>
        <taxon>Actinomycetes</taxon>
        <taxon>Mycobacteriales</taxon>
        <taxon>Mycobacteriaceae</taxon>
        <taxon>Mycolicibacterium</taxon>
    </lineage>
</organism>
<dbReference type="Proteomes" id="UP001186041">
    <property type="component" value="Unassembled WGS sequence"/>
</dbReference>
<dbReference type="RefSeq" id="WP_317722241.1">
    <property type="nucleotide sequence ID" value="NZ_JAWLVK010000015.1"/>
</dbReference>